<dbReference type="PATRIC" id="fig|1423788.3.peg.2472"/>
<proteinExistence type="predicted"/>
<gene>
    <name evidence="1" type="ORF">FC78_GL002401</name>
</gene>
<accession>A0A0R1KG82</accession>
<dbReference type="STRING" id="1423788.FC78_GL002401"/>
<dbReference type="AlphaFoldDB" id="A0A0R1KG82"/>
<evidence type="ECO:0000313" key="1">
    <source>
        <dbReference type="EMBL" id="KRK82395.1"/>
    </source>
</evidence>
<dbReference type="RefSeq" id="WP_056953400.1">
    <property type="nucleotide sequence ID" value="NZ_AZDY01000038.1"/>
</dbReference>
<dbReference type="EMBL" id="AZDY01000038">
    <property type="protein sequence ID" value="KRK82395.1"/>
    <property type="molecule type" value="Genomic_DNA"/>
</dbReference>
<dbReference type="SUPFAM" id="SSF88659">
    <property type="entry name" value="Sigma3 and sigma4 domains of RNA polymerase sigma factors"/>
    <property type="match status" value="1"/>
</dbReference>
<protein>
    <submittedName>
        <fullName evidence="1">RNA polymerase sigma factor</fullName>
    </submittedName>
</protein>
<comment type="caution">
    <text evidence="1">The sequence shown here is derived from an EMBL/GenBank/DDBJ whole genome shotgun (WGS) entry which is preliminary data.</text>
</comment>
<organism evidence="1 2">
    <name type="scientific">Companilactobacillus bobalius DSM 19674</name>
    <dbReference type="NCBI Taxonomy" id="1423788"/>
    <lineage>
        <taxon>Bacteria</taxon>
        <taxon>Bacillati</taxon>
        <taxon>Bacillota</taxon>
        <taxon>Bacilli</taxon>
        <taxon>Lactobacillales</taxon>
        <taxon>Lactobacillaceae</taxon>
        <taxon>Companilactobacillus</taxon>
        <taxon>Companilactobacillus bobalius</taxon>
    </lineage>
</organism>
<reference evidence="1 2" key="1">
    <citation type="journal article" date="2015" name="Genome Announc.">
        <title>Expanding the biotechnology potential of lactobacilli through comparative genomics of 213 strains and associated genera.</title>
        <authorList>
            <person name="Sun Z."/>
            <person name="Harris H.M."/>
            <person name="McCann A."/>
            <person name="Guo C."/>
            <person name="Argimon S."/>
            <person name="Zhang W."/>
            <person name="Yang X."/>
            <person name="Jeffery I.B."/>
            <person name="Cooney J.C."/>
            <person name="Kagawa T.F."/>
            <person name="Liu W."/>
            <person name="Song Y."/>
            <person name="Salvetti E."/>
            <person name="Wrobel A."/>
            <person name="Rasinkangas P."/>
            <person name="Parkhill J."/>
            <person name="Rea M.C."/>
            <person name="O'Sullivan O."/>
            <person name="Ritari J."/>
            <person name="Douillard F.P."/>
            <person name="Paul Ross R."/>
            <person name="Yang R."/>
            <person name="Briner A.E."/>
            <person name="Felis G.E."/>
            <person name="de Vos W.M."/>
            <person name="Barrangou R."/>
            <person name="Klaenhammer T.R."/>
            <person name="Caufield P.W."/>
            <person name="Cui Y."/>
            <person name="Zhang H."/>
            <person name="O'Toole P.W."/>
        </authorList>
    </citation>
    <scope>NUCLEOTIDE SEQUENCE [LARGE SCALE GENOMIC DNA]</scope>
    <source>
        <strain evidence="1 2">DSM 19674</strain>
    </source>
</reference>
<keyword evidence="2" id="KW-1185">Reference proteome</keyword>
<dbReference type="Proteomes" id="UP000051515">
    <property type="component" value="Unassembled WGS sequence"/>
</dbReference>
<evidence type="ECO:0000313" key="2">
    <source>
        <dbReference type="Proteomes" id="UP000051515"/>
    </source>
</evidence>
<dbReference type="InterPro" id="IPR013324">
    <property type="entry name" value="RNA_pol_sigma_r3/r4-like"/>
</dbReference>
<name>A0A0R1KG82_9LACO</name>
<dbReference type="OrthoDB" id="2248780at2"/>
<sequence length="162" mass="19886">MNLELGFQQALENQQLIHGALKRVHIYVTRCDYEDYFQEAVIIYAQTYLKYCQRDQNMTKFKPYVFQKLVWRLTDMLRQEKQYFDFHSLEEFDFQRVPETEITQINFVDWQKLSELEKEILQEHFMNGISLTTIAQHHQQTPRNLRYQRNRLLTKLRAMNQK</sequence>